<dbReference type="GO" id="GO:0043386">
    <property type="term" value="P:mycotoxin biosynthetic process"/>
    <property type="evidence" value="ECO:0007669"/>
    <property type="project" value="InterPro"/>
</dbReference>
<dbReference type="OMA" id="LGISEWD"/>
<dbReference type="OrthoDB" id="3687641at2759"/>
<evidence type="ECO:0000256" key="1">
    <source>
        <dbReference type="ARBA" id="ARBA00004685"/>
    </source>
</evidence>
<feature type="transmembrane region" description="Helical" evidence="3">
    <location>
        <begin position="32"/>
        <end position="52"/>
    </location>
</feature>
<comment type="pathway">
    <text evidence="1">Mycotoxin biosynthesis.</text>
</comment>
<dbReference type="AlphaFoldDB" id="A0A284S7M1"/>
<dbReference type="Proteomes" id="UP000219338">
    <property type="component" value="Unassembled WGS sequence"/>
</dbReference>
<sequence>MFTEQNGTEAEPEGAYVNTKFIENPLSSKLRLAMFFLAASTVFTAIFAVVTWNQFHVSQAIRPKTKLLGENTQTQNYSYLGHDYPQEWNVPGLADSKAYVYVGNSEHYTLDTELGISEWDRLLPPGGGMVHLGPNQRPFSVSMFHQLRCLNIIRAGLMDSQKVADAQLLQHCMNYLRQMVLCRADGQLQSVRRSTGGSVTAWSQPRVCKNWRTVYDAAEANFRDYKQDTGDRVL</sequence>
<comment type="similarity">
    <text evidence="2">Belongs to the ustYa family.</text>
</comment>
<dbReference type="EMBL" id="FUEG01000040">
    <property type="protein sequence ID" value="SJL17008.1"/>
    <property type="molecule type" value="Genomic_DNA"/>
</dbReference>
<evidence type="ECO:0000256" key="2">
    <source>
        <dbReference type="ARBA" id="ARBA00035112"/>
    </source>
</evidence>
<dbReference type="PANTHER" id="PTHR33365">
    <property type="entry name" value="YALI0B05434P"/>
    <property type="match status" value="1"/>
</dbReference>
<dbReference type="PANTHER" id="PTHR33365:SF4">
    <property type="entry name" value="CYCLOCHLOROTINE BIOSYNTHESIS PROTEIN O"/>
    <property type="match status" value="1"/>
</dbReference>
<keyword evidence="3" id="KW-1133">Transmembrane helix</keyword>
<name>A0A284S7M1_ARMOS</name>
<keyword evidence="5" id="KW-1185">Reference proteome</keyword>
<accession>A0A284S7M1</accession>
<dbReference type="Pfam" id="PF11807">
    <property type="entry name" value="UstYa"/>
    <property type="match status" value="1"/>
</dbReference>
<dbReference type="STRING" id="47428.A0A284S7M1"/>
<evidence type="ECO:0000313" key="4">
    <source>
        <dbReference type="EMBL" id="SJL17008.1"/>
    </source>
</evidence>
<dbReference type="InterPro" id="IPR021765">
    <property type="entry name" value="UstYa-like"/>
</dbReference>
<proteinExistence type="inferred from homology"/>
<keyword evidence="3" id="KW-0472">Membrane</keyword>
<evidence type="ECO:0008006" key="6">
    <source>
        <dbReference type="Google" id="ProtNLM"/>
    </source>
</evidence>
<reference evidence="5" key="1">
    <citation type="journal article" date="2017" name="Nat. Ecol. Evol.">
        <title>Genome expansion and lineage-specific genetic innovations in the forest pathogenic fungi Armillaria.</title>
        <authorList>
            <person name="Sipos G."/>
            <person name="Prasanna A.N."/>
            <person name="Walter M.C."/>
            <person name="O'Connor E."/>
            <person name="Balint B."/>
            <person name="Krizsan K."/>
            <person name="Kiss B."/>
            <person name="Hess J."/>
            <person name="Varga T."/>
            <person name="Slot J."/>
            <person name="Riley R."/>
            <person name="Boka B."/>
            <person name="Rigling D."/>
            <person name="Barry K."/>
            <person name="Lee J."/>
            <person name="Mihaltcheva S."/>
            <person name="LaButti K."/>
            <person name="Lipzen A."/>
            <person name="Waldron R."/>
            <person name="Moloney N.M."/>
            <person name="Sperisen C."/>
            <person name="Kredics L."/>
            <person name="Vagvoelgyi C."/>
            <person name="Patrignani A."/>
            <person name="Fitzpatrick D."/>
            <person name="Nagy I."/>
            <person name="Doyle S."/>
            <person name="Anderson J.B."/>
            <person name="Grigoriev I.V."/>
            <person name="Gueldener U."/>
            <person name="Muensterkoetter M."/>
            <person name="Nagy L.G."/>
        </authorList>
    </citation>
    <scope>NUCLEOTIDE SEQUENCE [LARGE SCALE GENOMIC DNA]</scope>
    <source>
        <strain evidence="5">C18/9</strain>
    </source>
</reference>
<protein>
    <recommendedName>
        <fullName evidence="6">DUF3328 domain protein</fullName>
    </recommendedName>
</protein>
<evidence type="ECO:0000256" key="3">
    <source>
        <dbReference type="SAM" id="Phobius"/>
    </source>
</evidence>
<gene>
    <name evidence="4" type="ORF">ARMOST_20548</name>
</gene>
<organism evidence="4 5">
    <name type="scientific">Armillaria ostoyae</name>
    <name type="common">Armillaria root rot fungus</name>
    <dbReference type="NCBI Taxonomy" id="47428"/>
    <lineage>
        <taxon>Eukaryota</taxon>
        <taxon>Fungi</taxon>
        <taxon>Dikarya</taxon>
        <taxon>Basidiomycota</taxon>
        <taxon>Agaricomycotina</taxon>
        <taxon>Agaricomycetes</taxon>
        <taxon>Agaricomycetidae</taxon>
        <taxon>Agaricales</taxon>
        <taxon>Marasmiineae</taxon>
        <taxon>Physalacriaceae</taxon>
        <taxon>Armillaria</taxon>
    </lineage>
</organism>
<keyword evidence="3" id="KW-0812">Transmembrane</keyword>
<evidence type="ECO:0000313" key="5">
    <source>
        <dbReference type="Proteomes" id="UP000219338"/>
    </source>
</evidence>